<dbReference type="SUPFAM" id="SSF111347">
    <property type="entry name" value="Rap/Ran-GAP"/>
    <property type="match status" value="1"/>
</dbReference>
<dbReference type="OrthoDB" id="19311at2759"/>
<evidence type="ECO:0000313" key="5">
    <source>
        <dbReference type="EMBL" id="EIE90377.1"/>
    </source>
</evidence>
<feature type="compositionally biased region" description="Low complexity" evidence="3">
    <location>
        <begin position="680"/>
        <end position="689"/>
    </location>
</feature>
<feature type="region of interest" description="Disordered" evidence="3">
    <location>
        <begin position="300"/>
        <end position="321"/>
    </location>
</feature>
<dbReference type="GO" id="GO:0005737">
    <property type="term" value="C:cytoplasm"/>
    <property type="evidence" value="ECO:0007669"/>
    <property type="project" value="TreeGrafter"/>
</dbReference>
<proteinExistence type="predicted"/>
<feature type="region of interest" description="Disordered" evidence="3">
    <location>
        <begin position="619"/>
        <end position="644"/>
    </location>
</feature>
<sequence>MTNEQTEDNTTSHNTLFSNGQHNKLHSGGLQFVKKLRETTHVDKGHNKHALQRDERIRASQIQLKQSFILADESSAPLFPNPTQPTFNDSLVLIHIFISNLVRLAYVAAGSPPPPDDYEYPPGDQFEPDDGIATGVGIDAATASAKFLFKIFRTHYMTKFVPRISKSLQMEGANQGEVCGFSSCPPSILRCLFRFLIGYCLDNDSNGIHMHWPNLFQSTSAFAPSSPAIPILKSIVLSSHETREMLHEIIRQALILPCTNAQYRDITRGAIHILGVWILGNEDERPSFLRRSGSAVTRSSSTTSAISANNAENSSTTKVLSTSPITEDFPINPKNLEEQQSDANVFLRRYLLMIKLIFEDHRVGENRDALVANVQQVTDWEGLVALYKDAINLYRAIVVSKGGIDIEWESWELLLHCLLDIQQWLMSQPEKYSRIPVQPLAEDLASYIWETVFHAFVRAKIVHLELWRQLKTHVVSSMRWTQALQQWVKIMQSLTRLLSSRLYKVEYDFDKGRDDHLQQSIHFINSSRAPAAGNNNKSKVRSRHLSIQGHPKSSVSTGNKRGSNPGRPLSSCGSEGQLATQDRQPAEQQHLDPTTPAPEGSVSTILRNLSSASLSDIASTFKSDRKSTNLTSVPDDEEAEVTTKQNVKFGIKNIIPTASFSNTSSHTSGSIAANNLTSSTSTAKRSSGSHAAAGTVSSTNEKTGRRTISIQQLDSLWQDSGSKLLNFVHHGNDGSAVSPKNLTVRQDEKKTEWDRRSGSSSVLDDMASSRSNRTSTSAPWPLANVADALSMMPNSSAVTEKLPAGLGSFKSSDFLNLNNLPFDGQHILMTWKNALFVVGNINQIEGAQNHAIAMQCVVDILDTFKLVRAQQPYTDVPIPAMYELVPWLFEATELPNTYEAGKASAYGSLCRLMSHIPEEQAPEGYCAAFYKALLHGLGSESTTAIVHAILLNSERLFSFPLPMSLNVRKSCITILGSFVPISNQLKDITISLEELETEWIPAFKKLQAFSFANIKVWLKDVLIKLVANSPKVTSELETEVHCMLLGALCAFVLDEMFASESRQNDMIRECVQSLIVIQEVLTHIIDALNVHLKYYEKNSKTGRGFIVSKLFSCLLEWDGNEKMLPHPPRPSTAVKRKEISFKFKLGADKRPDIQQNEPIIGSDTLPDNDQAYVKESAEAVLLHLLHHFNNFAPPCGPATLYSTIVGPGVSQDDVEYQQYQYFAFNDTTIIAFVELSEAKGRYVWDTLLEPKTKSVESTQSTDTEYYKPDKRFIRNVQDINDKPIGDSHPDCLLDSTLPLNVPSTPTALQLEMIGNLGDQLDDYLKKEAEQNALQTPDSRLWYSKMNMLRGKQDESMQLVANFCLKKDFLPAFPQEAEESHVPFLYSRLLMSHLGLIEYDHLKDGSFQMLNKSPALYRDIRGLDRKHGRETMKIGLIYVGYGQEDEQSILQNSQGSERYNAFVNSLGWEIDIASHTGYLGGLERNLTNGSRATYYCSSTLEMIFHDVTKMPTDPSDPKQLKKKRHIGNDHVHIVWNEHARDYRIDTIGGDFGNAQIIVKPLPDNLYYIQIYRDSKVPYFGPLYDRMIVSQASLGPLTQACYMVSDHA</sequence>
<feature type="compositionally biased region" description="Polar residues" evidence="3">
    <location>
        <begin position="571"/>
        <end position="587"/>
    </location>
</feature>
<dbReference type="PANTHER" id="PTHR10063:SF11">
    <property type="entry name" value="RHO GTPASE-ACTIVATING PROTEIN CG5521-RELATED"/>
    <property type="match status" value="1"/>
</dbReference>
<feature type="compositionally biased region" description="Low complexity" evidence="3">
    <location>
        <begin position="300"/>
        <end position="317"/>
    </location>
</feature>
<dbReference type="Gene3D" id="3.40.50.11210">
    <property type="entry name" value="Rap/Ran-GAP"/>
    <property type="match status" value="1"/>
</dbReference>
<reference evidence="5 6" key="1">
    <citation type="journal article" date="2009" name="PLoS Genet.">
        <title>Genomic analysis of the basal lineage fungus Rhizopus oryzae reveals a whole-genome duplication.</title>
        <authorList>
            <person name="Ma L.-J."/>
            <person name="Ibrahim A.S."/>
            <person name="Skory C."/>
            <person name="Grabherr M.G."/>
            <person name="Burger G."/>
            <person name="Butler M."/>
            <person name="Elias M."/>
            <person name="Idnurm A."/>
            <person name="Lang B.F."/>
            <person name="Sone T."/>
            <person name="Abe A."/>
            <person name="Calvo S.E."/>
            <person name="Corrochano L.M."/>
            <person name="Engels R."/>
            <person name="Fu J."/>
            <person name="Hansberg W."/>
            <person name="Kim J.-M."/>
            <person name="Kodira C.D."/>
            <person name="Koehrsen M.J."/>
            <person name="Liu B."/>
            <person name="Miranda-Saavedra D."/>
            <person name="O'Leary S."/>
            <person name="Ortiz-Castellanos L."/>
            <person name="Poulter R."/>
            <person name="Rodriguez-Romero J."/>
            <person name="Ruiz-Herrera J."/>
            <person name="Shen Y.-Q."/>
            <person name="Zeng Q."/>
            <person name="Galagan J."/>
            <person name="Birren B.W."/>
            <person name="Cuomo C.A."/>
            <person name="Wickes B.L."/>
        </authorList>
    </citation>
    <scope>NUCLEOTIDE SEQUENCE [LARGE SCALE GENOMIC DNA]</scope>
    <source>
        <strain evidence="6">RA 99-880 / ATCC MYA-4621 / FGSC 9543 / NRRL 43880</strain>
    </source>
</reference>
<protein>
    <recommendedName>
        <fullName evidence="4">Rap-GAP domain-containing protein</fullName>
    </recommendedName>
</protein>
<dbReference type="Proteomes" id="UP000009138">
    <property type="component" value="Unassembled WGS sequence"/>
</dbReference>
<dbReference type="RefSeq" id="XP_067525773.1">
    <property type="nucleotide sequence ID" value="XM_067669672.1"/>
</dbReference>
<feature type="domain" description="Rap-GAP" evidence="4">
    <location>
        <begin position="1419"/>
        <end position="1606"/>
    </location>
</feature>
<dbReference type="InParanoid" id="I1CPJ7"/>
<feature type="region of interest" description="Disordered" evidence="3">
    <location>
        <begin position="680"/>
        <end position="705"/>
    </location>
</feature>
<dbReference type="Pfam" id="PF20412">
    <property type="entry name" value="RALGAPB_N"/>
    <property type="match status" value="1"/>
</dbReference>
<dbReference type="InterPro" id="IPR046859">
    <property type="entry name" value="RGPA/RALGAPB_N"/>
</dbReference>
<dbReference type="VEuPathDB" id="FungiDB:RO3G_15088"/>
<name>I1CPJ7_RHIO9</name>
<organism evidence="5 6">
    <name type="scientific">Rhizopus delemar (strain RA 99-880 / ATCC MYA-4621 / FGSC 9543 / NRRL 43880)</name>
    <name type="common">Mucormycosis agent</name>
    <name type="synonym">Rhizopus arrhizus var. delemar</name>
    <dbReference type="NCBI Taxonomy" id="246409"/>
    <lineage>
        <taxon>Eukaryota</taxon>
        <taxon>Fungi</taxon>
        <taxon>Fungi incertae sedis</taxon>
        <taxon>Mucoromycota</taxon>
        <taxon>Mucoromycotina</taxon>
        <taxon>Mucoromycetes</taxon>
        <taxon>Mucorales</taxon>
        <taxon>Mucorineae</taxon>
        <taxon>Rhizopodaceae</taxon>
        <taxon>Rhizopus</taxon>
    </lineage>
</organism>
<feature type="compositionally biased region" description="Polar residues" evidence="3">
    <location>
        <begin position="695"/>
        <end position="705"/>
    </location>
</feature>
<accession>I1CPJ7</accession>
<gene>
    <name evidence="5" type="ORF">RO3G_15088</name>
</gene>
<keyword evidence="1" id="KW-0343">GTPase activation</keyword>
<feature type="region of interest" description="Disordered" evidence="3">
    <location>
        <begin position="731"/>
        <end position="778"/>
    </location>
</feature>
<keyword evidence="6" id="KW-1185">Reference proteome</keyword>
<feature type="region of interest" description="Disordered" evidence="3">
    <location>
        <begin position="1"/>
        <end position="21"/>
    </location>
</feature>
<dbReference type="InterPro" id="IPR000331">
    <property type="entry name" value="Rap/Ran_GAP_dom"/>
</dbReference>
<dbReference type="PANTHER" id="PTHR10063">
    <property type="entry name" value="TUBERIN"/>
    <property type="match status" value="1"/>
</dbReference>
<feature type="region of interest" description="Disordered" evidence="3">
    <location>
        <begin position="525"/>
        <end position="602"/>
    </location>
</feature>
<dbReference type="eggNOG" id="KOG3686">
    <property type="taxonomic scope" value="Eukaryota"/>
</dbReference>
<feature type="compositionally biased region" description="Low complexity" evidence="3">
    <location>
        <begin position="768"/>
        <end position="778"/>
    </location>
</feature>
<dbReference type="GO" id="GO:0051056">
    <property type="term" value="P:regulation of small GTPase mediated signal transduction"/>
    <property type="evidence" value="ECO:0007669"/>
    <property type="project" value="InterPro"/>
</dbReference>
<dbReference type="InterPro" id="IPR027107">
    <property type="entry name" value="Tuberin/Ral-act_asu"/>
</dbReference>
<dbReference type="OMA" id="ELMRNGW"/>
<evidence type="ECO:0000313" key="6">
    <source>
        <dbReference type="Proteomes" id="UP000009138"/>
    </source>
</evidence>
<evidence type="ECO:0000256" key="2">
    <source>
        <dbReference type="ARBA" id="ARBA00022553"/>
    </source>
</evidence>
<dbReference type="GO" id="GO:0005096">
    <property type="term" value="F:GTPase activator activity"/>
    <property type="evidence" value="ECO:0007669"/>
    <property type="project" value="UniProtKB-KW"/>
</dbReference>
<evidence type="ECO:0000256" key="1">
    <source>
        <dbReference type="ARBA" id="ARBA00022468"/>
    </source>
</evidence>
<dbReference type="Pfam" id="PF02145">
    <property type="entry name" value="Rap_GAP"/>
    <property type="match status" value="1"/>
</dbReference>
<keyword evidence="2" id="KW-0597">Phosphoprotein</keyword>
<dbReference type="GeneID" id="93622053"/>
<dbReference type="GO" id="GO:0005634">
    <property type="term" value="C:nucleus"/>
    <property type="evidence" value="ECO:0007669"/>
    <property type="project" value="InterPro"/>
</dbReference>
<evidence type="ECO:0000259" key="4">
    <source>
        <dbReference type="PROSITE" id="PS50085"/>
    </source>
</evidence>
<dbReference type="STRING" id="246409.I1CPJ7"/>
<feature type="compositionally biased region" description="Polar residues" evidence="3">
    <location>
        <begin position="525"/>
        <end position="537"/>
    </location>
</feature>
<evidence type="ECO:0000256" key="3">
    <source>
        <dbReference type="SAM" id="MobiDB-lite"/>
    </source>
</evidence>
<feature type="compositionally biased region" description="Basic and acidic residues" evidence="3">
    <location>
        <begin position="745"/>
        <end position="757"/>
    </location>
</feature>
<dbReference type="InterPro" id="IPR035974">
    <property type="entry name" value="Rap/Ran-GAP_sf"/>
</dbReference>
<feature type="compositionally biased region" description="Polar residues" evidence="3">
    <location>
        <begin position="551"/>
        <end position="562"/>
    </location>
</feature>
<dbReference type="PROSITE" id="PS50085">
    <property type="entry name" value="RAPGAP"/>
    <property type="match status" value="1"/>
</dbReference>
<dbReference type="FunFam" id="3.40.50.11210:FF:000001">
    <property type="entry name" value="Ral GTPase-activating protein subunit alpha-1 isoform 1"/>
    <property type="match status" value="1"/>
</dbReference>
<dbReference type="EMBL" id="CH476746">
    <property type="protein sequence ID" value="EIE90377.1"/>
    <property type="molecule type" value="Genomic_DNA"/>
</dbReference>